<evidence type="ECO:0000313" key="4">
    <source>
        <dbReference type="Proteomes" id="UP000012960"/>
    </source>
</evidence>
<dbReference type="InParanoid" id="A0A804I8F5"/>
<sequence>MEAGPFGLHLTKSPSVVDVVQKILPPSGCVSCSTSFGCSESGSRHGLNPLASWCSSNKTEPTKFSASLLRIGNWEFVSRNEIDLVAKCYFAKHKLIWEVLGYRLKSKIEFHWSGIIVIKAKCSKGGHGTLDIVRLILSRRSRRCGKQHQTLQMVNQEYIDKIMEVWHTRYPLLIVRTGLLPLWRTRSLKKGGICFNVPEAS</sequence>
<dbReference type="AlphaFoldDB" id="A0A804I8F5"/>
<evidence type="ECO:0000259" key="1">
    <source>
        <dbReference type="Pfam" id="PF24818"/>
    </source>
</evidence>
<protein>
    <submittedName>
        <fullName evidence="2">(wild Malaysian banana) hypothetical protein</fullName>
    </submittedName>
</protein>
<dbReference type="PANTHER" id="PTHR33494:SF1">
    <property type="entry name" value="C2H2-TYPE DOMAIN-CONTAINING PROTEIN-RELATED"/>
    <property type="match status" value="1"/>
</dbReference>
<feature type="domain" description="TRF2/HOY1 PH-like" evidence="1">
    <location>
        <begin position="63"/>
        <end position="133"/>
    </location>
</feature>
<dbReference type="OMA" id="NCELATV"/>
<dbReference type="PANTHER" id="PTHR33494">
    <property type="entry name" value="OS02G0793800 PROTEIN"/>
    <property type="match status" value="1"/>
</dbReference>
<evidence type="ECO:0000313" key="3">
    <source>
        <dbReference type="EnsemblPlants" id="Ma03_p04610.1"/>
    </source>
</evidence>
<gene>
    <name evidence="2" type="ORF">GSMUA_207470.1</name>
</gene>
<dbReference type="EnsemblPlants" id="Ma03_t04610.1">
    <property type="protein sequence ID" value="Ma03_p04610.1"/>
    <property type="gene ID" value="Ma03_g04610"/>
</dbReference>
<dbReference type="Pfam" id="PF24818">
    <property type="entry name" value="PH_TRF2_HOY1"/>
    <property type="match status" value="1"/>
</dbReference>
<keyword evidence="4" id="KW-1185">Reference proteome</keyword>
<reference evidence="2" key="1">
    <citation type="submission" date="2021-03" db="EMBL/GenBank/DDBJ databases">
        <authorList>
            <consortium name="Genoscope - CEA"/>
            <person name="William W."/>
        </authorList>
    </citation>
    <scope>NUCLEOTIDE SEQUENCE</scope>
    <source>
        <strain evidence="2">Doubled-haploid Pahang</strain>
    </source>
</reference>
<reference evidence="3" key="2">
    <citation type="submission" date="2021-05" db="UniProtKB">
        <authorList>
            <consortium name="EnsemblPlants"/>
        </authorList>
    </citation>
    <scope>IDENTIFICATION</scope>
    <source>
        <strain evidence="3">subsp. malaccensis</strain>
    </source>
</reference>
<name>A0A804I8F5_MUSAM</name>
<evidence type="ECO:0000313" key="2">
    <source>
        <dbReference type="EMBL" id="CAG1849161.1"/>
    </source>
</evidence>
<dbReference type="EMBL" id="HG996468">
    <property type="protein sequence ID" value="CAG1849161.1"/>
    <property type="molecule type" value="Genomic_DNA"/>
</dbReference>
<accession>A0A804I8F5</accession>
<dbReference type="Gramene" id="Ma03_t04610.1">
    <property type="protein sequence ID" value="Ma03_p04610.1"/>
    <property type="gene ID" value="Ma03_g04610"/>
</dbReference>
<dbReference type="Proteomes" id="UP000012960">
    <property type="component" value="Unplaced"/>
</dbReference>
<proteinExistence type="predicted"/>
<dbReference type="InterPro" id="IPR057939">
    <property type="entry name" value="TRF2_HOY1_PH"/>
</dbReference>
<organism evidence="3 4">
    <name type="scientific">Musa acuminata subsp. malaccensis</name>
    <name type="common">Wild banana</name>
    <name type="synonym">Musa malaccensis</name>
    <dbReference type="NCBI Taxonomy" id="214687"/>
    <lineage>
        <taxon>Eukaryota</taxon>
        <taxon>Viridiplantae</taxon>
        <taxon>Streptophyta</taxon>
        <taxon>Embryophyta</taxon>
        <taxon>Tracheophyta</taxon>
        <taxon>Spermatophyta</taxon>
        <taxon>Magnoliopsida</taxon>
        <taxon>Liliopsida</taxon>
        <taxon>Zingiberales</taxon>
        <taxon>Musaceae</taxon>
        <taxon>Musa</taxon>
    </lineage>
</organism>